<organism evidence="1">
    <name type="scientific">marine metagenome</name>
    <dbReference type="NCBI Taxonomy" id="408172"/>
    <lineage>
        <taxon>unclassified sequences</taxon>
        <taxon>metagenomes</taxon>
        <taxon>ecological metagenomes</taxon>
    </lineage>
</organism>
<reference evidence="1" key="1">
    <citation type="submission" date="2018-05" db="EMBL/GenBank/DDBJ databases">
        <authorList>
            <person name="Lanie J.A."/>
            <person name="Ng W.-L."/>
            <person name="Kazmierczak K.M."/>
            <person name="Andrzejewski T.M."/>
            <person name="Davidsen T.M."/>
            <person name="Wayne K.J."/>
            <person name="Tettelin H."/>
            <person name="Glass J.I."/>
            <person name="Rusch D."/>
            <person name="Podicherti R."/>
            <person name="Tsui H.-C.T."/>
            <person name="Winkler M.E."/>
        </authorList>
    </citation>
    <scope>NUCLEOTIDE SEQUENCE</scope>
</reference>
<sequence length="113" mass="12306">METIFHLVPASDWAAAQGVDEYAAESLESEGFIHCSKDHPQVLEVANRLFRGRDDMLVLELDLDRLASPIKDEAARSGTVYPHIYGKINTDAVIEVLGLTTGGDGQFNALFSG</sequence>
<dbReference type="AlphaFoldDB" id="A0A382IBY9"/>
<evidence type="ECO:0008006" key="2">
    <source>
        <dbReference type="Google" id="ProtNLM"/>
    </source>
</evidence>
<dbReference type="InterPro" id="IPR009297">
    <property type="entry name" value="DUF952"/>
</dbReference>
<dbReference type="PANTHER" id="PTHR34129">
    <property type="entry name" value="BLR1139 PROTEIN"/>
    <property type="match status" value="1"/>
</dbReference>
<accession>A0A382IBY9</accession>
<dbReference type="SUPFAM" id="SSF56399">
    <property type="entry name" value="ADP-ribosylation"/>
    <property type="match status" value="1"/>
</dbReference>
<gene>
    <name evidence="1" type="ORF">METZ01_LOCUS249611</name>
</gene>
<dbReference type="PANTHER" id="PTHR34129:SF1">
    <property type="entry name" value="DUF952 DOMAIN-CONTAINING PROTEIN"/>
    <property type="match status" value="1"/>
</dbReference>
<evidence type="ECO:0000313" key="1">
    <source>
        <dbReference type="EMBL" id="SVB96757.1"/>
    </source>
</evidence>
<dbReference type="EMBL" id="UINC01066252">
    <property type="protein sequence ID" value="SVB96757.1"/>
    <property type="molecule type" value="Genomic_DNA"/>
</dbReference>
<protein>
    <recommendedName>
        <fullName evidence="2">DUF952 domain-containing protein</fullName>
    </recommendedName>
</protein>
<name>A0A382IBY9_9ZZZZ</name>
<dbReference type="Pfam" id="PF06108">
    <property type="entry name" value="DUF952"/>
    <property type="match status" value="1"/>
</dbReference>
<proteinExistence type="predicted"/>
<dbReference type="Gene3D" id="3.20.170.20">
    <property type="entry name" value="Protein of unknown function DUF952"/>
    <property type="match status" value="1"/>
</dbReference>